<accession>A0A0Q4AY48</accession>
<keyword evidence="4" id="KW-1185">Reference proteome</keyword>
<dbReference type="CDD" id="cd06850">
    <property type="entry name" value="biotinyl_domain"/>
    <property type="match status" value="1"/>
</dbReference>
<dbReference type="InterPro" id="IPR001882">
    <property type="entry name" value="Biotin_BS"/>
</dbReference>
<dbReference type="PATRIC" id="fig|1702214.3.peg.1659"/>
<dbReference type="STRING" id="1702214.AL399_04440"/>
<evidence type="ECO:0000259" key="2">
    <source>
        <dbReference type="PROSITE" id="PS50968"/>
    </source>
</evidence>
<dbReference type="PANTHER" id="PTHR45266">
    <property type="entry name" value="OXALOACETATE DECARBOXYLASE ALPHA CHAIN"/>
    <property type="match status" value="1"/>
</dbReference>
<proteinExistence type="predicted"/>
<dbReference type="Proteomes" id="UP000054172">
    <property type="component" value="Unassembled WGS sequence"/>
</dbReference>
<evidence type="ECO:0000256" key="1">
    <source>
        <dbReference type="ARBA" id="ARBA00023267"/>
    </source>
</evidence>
<dbReference type="Gene3D" id="2.40.50.100">
    <property type="match status" value="1"/>
</dbReference>
<sequence>MEKYTYKIDNVTYEVNVKEVTDSGAEVEVNGVPYHVDIPMAGTASKPVVPRPAPKAETPNATPVAKRAGAGAVGAGAIVSPLPGVILTVKCKEGDAVKQGDVLLVLEAMKMENSIEADRDGHVVKLHVAVNDQVMEGDPLVTLGE</sequence>
<name>A0A0Q4AY48_9BACT</name>
<dbReference type="InterPro" id="IPR050709">
    <property type="entry name" value="Biotin_Carboxyl_Carrier/Decarb"/>
</dbReference>
<feature type="domain" description="Lipoyl-binding" evidence="2">
    <location>
        <begin position="67"/>
        <end position="144"/>
    </location>
</feature>
<protein>
    <recommendedName>
        <fullName evidence="2">Lipoyl-binding domain-containing protein</fullName>
    </recommendedName>
</protein>
<dbReference type="EMBL" id="LIIK01000016">
    <property type="protein sequence ID" value="KQM08979.1"/>
    <property type="molecule type" value="Genomic_DNA"/>
</dbReference>
<keyword evidence="1" id="KW-0092">Biotin</keyword>
<gene>
    <name evidence="3" type="ORF">AL399_04440</name>
</gene>
<organism evidence="3 4">
    <name type="scientific">Candidatus [Bacteroides] periocalifornicus</name>
    <dbReference type="NCBI Taxonomy" id="1702214"/>
    <lineage>
        <taxon>Bacteria</taxon>
        <taxon>Pseudomonadati</taxon>
        <taxon>Bacteroidota</taxon>
    </lineage>
</organism>
<evidence type="ECO:0000313" key="3">
    <source>
        <dbReference type="EMBL" id="KQM08979.1"/>
    </source>
</evidence>
<dbReference type="InterPro" id="IPR000089">
    <property type="entry name" value="Biotin_lipoyl"/>
</dbReference>
<dbReference type="FunFam" id="2.40.50.100:FF:000003">
    <property type="entry name" value="Acetyl-CoA carboxylase biotin carboxyl carrier protein"/>
    <property type="match status" value="1"/>
</dbReference>
<evidence type="ECO:0000313" key="4">
    <source>
        <dbReference type="Proteomes" id="UP000054172"/>
    </source>
</evidence>
<dbReference type="InterPro" id="IPR011053">
    <property type="entry name" value="Single_hybrid_motif"/>
</dbReference>
<comment type="caution">
    <text evidence="3">The sequence shown here is derived from an EMBL/GenBank/DDBJ whole genome shotgun (WGS) entry which is preliminary data.</text>
</comment>
<reference evidence="3" key="1">
    <citation type="submission" date="2015-08" db="EMBL/GenBank/DDBJ databases">
        <title>Candidatus Bacteriodes Periocalifornicus.</title>
        <authorList>
            <person name="McLean J.S."/>
            <person name="Kelley S."/>
        </authorList>
    </citation>
    <scope>NUCLEOTIDE SEQUENCE [LARGE SCALE GENOMIC DNA]</scope>
    <source>
        <strain evidence="3">12B</strain>
    </source>
</reference>
<dbReference type="SUPFAM" id="SSF51230">
    <property type="entry name" value="Single hybrid motif"/>
    <property type="match status" value="1"/>
</dbReference>
<dbReference type="PROSITE" id="PS00188">
    <property type="entry name" value="BIOTIN"/>
    <property type="match status" value="1"/>
</dbReference>
<dbReference type="PANTHER" id="PTHR45266:SF3">
    <property type="entry name" value="OXALOACETATE DECARBOXYLASE ALPHA CHAIN"/>
    <property type="match status" value="1"/>
</dbReference>
<dbReference type="AlphaFoldDB" id="A0A0Q4AY48"/>
<dbReference type="PROSITE" id="PS50968">
    <property type="entry name" value="BIOTINYL_LIPOYL"/>
    <property type="match status" value="1"/>
</dbReference>
<dbReference type="Pfam" id="PF00364">
    <property type="entry name" value="Biotin_lipoyl"/>
    <property type="match status" value="1"/>
</dbReference>